<dbReference type="SUPFAM" id="SSF103473">
    <property type="entry name" value="MFS general substrate transporter"/>
    <property type="match status" value="1"/>
</dbReference>
<evidence type="ECO:0000313" key="14">
    <source>
        <dbReference type="Proteomes" id="UP000292402"/>
    </source>
</evidence>
<feature type="transmembrane region" description="Helical" evidence="8">
    <location>
        <begin position="357"/>
        <end position="377"/>
    </location>
</feature>
<dbReference type="GO" id="GO:0005351">
    <property type="term" value="F:carbohydrate:proton symporter activity"/>
    <property type="evidence" value="ECO:0007669"/>
    <property type="project" value="TreeGrafter"/>
</dbReference>
<evidence type="ECO:0000313" key="11">
    <source>
        <dbReference type="EMBL" id="RYN45061.1"/>
    </source>
</evidence>
<evidence type="ECO:0000256" key="5">
    <source>
        <dbReference type="ARBA" id="ARBA00022989"/>
    </source>
</evidence>
<comment type="subcellular location">
    <subcellularLocation>
        <location evidence="1">Membrane</location>
        <topology evidence="1">Multi-pass membrane protein</topology>
    </subcellularLocation>
</comment>
<evidence type="ECO:0000256" key="1">
    <source>
        <dbReference type="ARBA" id="ARBA00004141"/>
    </source>
</evidence>
<reference evidence="10" key="1">
    <citation type="submission" date="2017-10" db="EMBL/GenBank/DDBJ databases">
        <authorList>
            <person name="Armitage A.D."/>
            <person name="Barbara D.J."/>
            <person name="Woodhall J.W."/>
            <person name="Sreenivasaprasad S."/>
            <person name="Lane C.R."/>
            <person name="Clarkson J.P."/>
            <person name="Harrison R.J."/>
        </authorList>
    </citation>
    <scope>NUCLEOTIDE SEQUENCE</scope>
    <source>
        <strain evidence="10">FERA 1164</strain>
        <strain evidence="12">FERA 635</strain>
    </source>
</reference>
<protein>
    <recommendedName>
        <fullName evidence="9">Major facilitator superfamily (MFS) profile domain-containing protein</fullName>
    </recommendedName>
</protein>
<dbReference type="FunFam" id="1.20.1250.20:FF:000134">
    <property type="entry name" value="MFS sugar transporter protein"/>
    <property type="match status" value="1"/>
</dbReference>
<sequence>MQTSSRKIPGYALASTFVALGGILNGFDTGSVGAITEMPSYTGTFGHLSPTMRGFTISLIMLCGAIPATIAGYLADRFGRLRIMIAGAVLCTIGCILECAAFHLWLFLVGRALMGIGQGFALTNIGVYICEIAPSRSRGRFVSLPQFGAAIGVCVGYFSCYGSIHIKGDMSWRLPYILQAALAVLWATGSFFLPESPRWLILHGRKNQAVEELKKLDFGTAEAEKDVLRPVESAAAEDQIGVLAGLRLIFTKDHRSQTWLAVFILSFIQLSGIDGVLYYAPTIFAQAGIPSQTASFLASGISAILMLGFSIPATLFADKWGRRTSAICGGVILSATMLLIGSLYAADAVHSYGAARWVVIVSVFVFALGYVSTWAIVGKIYASEIQPTKTRATTNTMATGGSFLANWLVAFATPIFLDKSAYGAYFLFGGVALLTLMVLAICMRETQGLSLEDIQISFARSSARVSPISLAWTRRRGFEG</sequence>
<dbReference type="GO" id="GO:0016020">
    <property type="term" value="C:membrane"/>
    <property type="evidence" value="ECO:0007669"/>
    <property type="project" value="UniProtKB-SubCell"/>
</dbReference>
<evidence type="ECO:0000256" key="2">
    <source>
        <dbReference type="ARBA" id="ARBA00010992"/>
    </source>
</evidence>
<feature type="domain" description="Major facilitator superfamily (MFS) profile" evidence="9">
    <location>
        <begin position="14"/>
        <end position="447"/>
    </location>
</feature>
<feature type="transmembrane region" description="Helical" evidence="8">
    <location>
        <begin position="55"/>
        <end position="74"/>
    </location>
</feature>
<dbReference type="InterPro" id="IPR050360">
    <property type="entry name" value="MFS_Sugar_Transporters"/>
</dbReference>
<feature type="transmembrane region" description="Helical" evidence="8">
    <location>
        <begin position="398"/>
        <end position="417"/>
    </location>
</feature>
<evidence type="ECO:0000256" key="6">
    <source>
        <dbReference type="ARBA" id="ARBA00023136"/>
    </source>
</evidence>
<dbReference type="EMBL" id="PDXB01000082">
    <property type="protein sequence ID" value="RYN16093.1"/>
    <property type="molecule type" value="Genomic_DNA"/>
</dbReference>
<feature type="transmembrane region" description="Helical" evidence="8">
    <location>
        <begin position="12"/>
        <end position="35"/>
    </location>
</feature>
<feature type="transmembrane region" description="Helical" evidence="8">
    <location>
        <begin position="81"/>
        <end position="106"/>
    </location>
</feature>
<evidence type="ECO:0000256" key="7">
    <source>
        <dbReference type="RuleBase" id="RU003346"/>
    </source>
</evidence>
<dbReference type="InterPro" id="IPR036259">
    <property type="entry name" value="MFS_trans_sf"/>
</dbReference>
<proteinExistence type="inferred from homology"/>
<dbReference type="PANTHER" id="PTHR48022">
    <property type="entry name" value="PLASTIDIC GLUCOSE TRANSPORTER 4"/>
    <property type="match status" value="1"/>
</dbReference>
<dbReference type="InterPro" id="IPR003663">
    <property type="entry name" value="Sugar/inositol_transpt"/>
</dbReference>
<evidence type="ECO:0000313" key="12">
    <source>
        <dbReference type="EMBL" id="RYN87244.1"/>
    </source>
</evidence>
<dbReference type="PRINTS" id="PR00171">
    <property type="entry name" value="SUGRTRNSPORT"/>
</dbReference>
<dbReference type="InterPro" id="IPR005829">
    <property type="entry name" value="Sugar_transporter_CS"/>
</dbReference>
<keyword evidence="3 7" id="KW-0813">Transport</keyword>
<keyword evidence="5 8" id="KW-1133">Transmembrane helix</keyword>
<organism evidence="10 13">
    <name type="scientific">Alternaria tenuissima</name>
    <dbReference type="NCBI Taxonomy" id="119927"/>
    <lineage>
        <taxon>Eukaryota</taxon>
        <taxon>Fungi</taxon>
        <taxon>Dikarya</taxon>
        <taxon>Ascomycota</taxon>
        <taxon>Pezizomycotina</taxon>
        <taxon>Dothideomycetes</taxon>
        <taxon>Pleosporomycetidae</taxon>
        <taxon>Pleosporales</taxon>
        <taxon>Pleosporineae</taxon>
        <taxon>Pleosporaceae</taxon>
        <taxon>Alternaria</taxon>
        <taxon>Alternaria sect. Alternaria</taxon>
        <taxon>Alternaria alternata complex</taxon>
    </lineage>
</organism>
<feature type="transmembrane region" description="Helical" evidence="8">
    <location>
        <begin position="293"/>
        <end position="317"/>
    </location>
</feature>
<feature type="transmembrane region" description="Helical" evidence="8">
    <location>
        <begin position="324"/>
        <end position="345"/>
    </location>
</feature>
<dbReference type="EMBL" id="PDXF01000124">
    <property type="protein sequence ID" value="RYN87244.1"/>
    <property type="molecule type" value="Genomic_DNA"/>
</dbReference>
<dbReference type="InterPro" id="IPR020846">
    <property type="entry name" value="MFS_dom"/>
</dbReference>
<dbReference type="InterPro" id="IPR005828">
    <property type="entry name" value="MFS_sugar_transport-like"/>
</dbReference>
<keyword evidence="6 8" id="KW-0472">Membrane</keyword>
<reference evidence="11" key="3">
    <citation type="journal article" date="2019" name="J. ISSAAS">
        <title>Genomics, evolutionary history and diagnostics of the Alternaria alternata species group including apple and Asian pear pathotypes.</title>
        <authorList>
            <person name="Armitage A.D."/>
            <person name="Cockerton H.M."/>
            <person name="Sreenivasaprasad S."/>
            <person name="Woodhall J."/>
            <person name="Lane C."/>
            <person name="Harrison R.J."/>
            <person name="Clarkson J.P."/>
        </authorList>
    </citation>
    <scope>NUCLEOTIDE SEQUENCE</scope>
    <source>
        <strain evidence="11">FERA 1082</strain>
    </source>
</reference>
<keyword evidence="4 8" id="KW-0812">Transmembrane</keyword>
<feature type="transmembrane region" description="Helical" evidence="8">
    <location>
        <begin position="259"/>
        <end position="281"/>
    </location>
</feature>
<dbReference type="PROSITE" id="PS50850">
    <property type="entry name" value="MFS"/>
    <property type="match status" value="1"/>
</dbReference>
<dbReference type="EMBL" id="PDXA01000037">
    <property type="protein sequence ID" value="RYN45061.1"/>
    <property type="molecule type" value="Genomic_DNA"/>
</dbReference>
<keyword evidence="15" id="KW-1185">Reference proteome</keyword>
<evidence type="ECO:0000313" key="13">
    <source>
        <dbReference type="Proteomes" id="UP000292340"/>
    </source>
</evidence>
<dbReference type="PROSITE" id="PS00217">
    <property type="entry name" value="SUGAR_TRANSPORT_2"/>
    <property type="match status" value="1"/>
</dbReference>
<dbReference type="Proteomes" id="UP000292340">
    <property type="component" value="Unassembled WGS sequence"/>
</dbReference>
<feature type="transmembrane region" description="Helical" evidence="8">
    <location>
        <begin position="176"/>
        <end position="193"/>
    </location>
</feature>
<dbReference type="Proteomes" id="UP000292402">
    <property type="component" value="Unassembled WGS sequence"/>
</dbReference>
<feature type="transmembrane region" description="Helical" evidence="8">
    <location>
        <begin position="142"/>
        <end position="164"/>
    </location>
</feature>
<dbReference type="Pfam" id="PF00083">
    <property type="entry name" value="Sugar_tr"/>
    <property type="match status" value="1"/>
</dbReference>
<dbReference type="AlphaFoldDB" id="A0A4Q4P291"/>
<evidence type="ECO:0000259" key="9">
    <source>
        <dbReference type="PROSITE" id="PS50850"/>
    </source>
</evidence>
<name>A0A4Q4P291_9PLEO</name>
<comment type="caution">
    <text evidence="10">The sequence shown here is derived from an EMBL/GenBank/DDBJ whole genome shotgun (WGS) entry which is preliminary data.</text>
</comment>
<accession>A0A4Q4P291</accession>
<gene>
    <name evidence="11" type="ORF">AA0114_g9398</name>
    <name evidence="10" type="ORF">AA0115_g12556</name>
    <name evidence="12" type="ORF">AA0119_g12558</name>
</gene>
<evidence type="ECO:0000313" key="15">
    <source>
        <dbReference type="Proteomes" id="UP000293195"/>
    </source>
</evidence>
<evidence type="ECO:0000256" key="4">
    <source>
        <dbReference type="ARBA" id="ARBA00022692"/>
    </source>
</evidence>
<evidence type="ECO:0000313" key="10">
    <source>
        <dbReference type="EMBL" id="RYN16093.1"/>
    </source>
</evidence>
<evidence type="ECO:0000256" key="3">
    <source>
        <dbReference type="ARBA" id="ARBA00022448"/>
    </source>
</evidence>
<reference evidence="10 14" key="2">
    <citation type="journal article" date="2019" name="bioRxiv">
        <title>Genomics, evolutionary history and diagnostics of the Alternaria alternata species group including apple and Asian pear pathotypes.</title>
        <authorList>
            <person name="Armitage A.D."/>
            <person name="Cockerton H.M."/>
            <person name="Sreenivasaprasad S."/>
            <person name="Woodhall J.W."/>
            <person name="Lane C.R."/>
            <person name="Harrison R.J."/>
            <person name="Clarkson J.P."/>
        </authorList>
    </citation>
    <scope>NUCLEOTIDE SEQUENCE</scope>
    <source>
        <strain evidence="14">FERA 1082</strain>
        <strain evidence="10">FERA 1164</strain>
        <strain evidence="12">FERA 635</strain>
    </source>
</reference>
<dbReference type="PANTHER" id="PTHR48022:SF2">
    <property type="entry name" value="PLASTIDIC GLUCOSE TRANSPORTER 4"/>
    <property type="match status" value="1"/>
</dbReference>
<comment type="similarity">
    <text evidence="2 7">Belongs to the major facilitator superfamily. Sugar transporter (TC 2.A.1.1) family.</text>
</comment>
<dbReference type="NCBIfam" id="TIGR00879">
    <property type="entry name" value="SP"/>
    <property type="match status" value="1"/>
</dbReference>
<evidence type="ECO:0000256" key="8">
    <source>
        <dbReference type="SAM" id="Phobius"/>
    </source>
</evidence>
<feature type="transmembrane region" description="Helical" evidence="8">
    <location>
        <begin position="112"/>
        <end position="130"/>
    </location>
</feature>
<feature type="transmembrane region" description="Helical" evidence="8">
    <location>
        <begin position="423"/>
        <end position="442"/>
    </location>
</feature>
<dbReference type="Proteomes" id="UP000293195">
    <property type="component" value="Unassembled WGS sequence"/>
</dbReference>
<dbReference type="Gene3D" id="1.20.1250.20">
    <property type="entry name" value="MFS general substrate transporter like domains"/>
    <property type="match status" value="1"/>
</dbReference>
<dbReference type="OrthoDB" id="5399138at2759"/>